<feature type="domain" description="Glycosyl transferase family 28 C-terminal" evidence="12">
    <location>
        <begin position="186"/>
        <end position="331"/>
    </location>
</feature>
<feature type="binding site" evidence="10">
    <location>
        <position position="165"/>
    </location>
    <ligand>
        <name>UDP-N-acetyl-alpha-D-glucosamine</name>
        <dbReference type="ChEBI" id="CHEBI:57705"/>
    </ligand>
</feature>
<proteinExistence type="inferred from homology"/>
<evidence type="ECO:0000313" key="14">
    <source>
        <dbReference type="Proteomes" id="UP001628193"/>
    </source>
</evidence>
<evidence type="ECO:0000256" key="10">
    <source>
        <dbReference type="HAMAP-Rule" id="MF_00033"/>
    </source>
</evidence>
<dbReference type="EMBL" id="BAAFGK010000004">
    <property type="protein sequence ID" value="GAB0058288.1"/>
    <property type="molecule type" value="Genomic_DNA"/>
</dbReference>
<reference evidence="13 14" key="2">
    <citation type="submission" date="2024-09" db="EMBL/GenBank/DDBJ databases">
        <title>Draft genome sequence of Candidatus Magnetaquicoccaceae bacterium FCR-1.</title>
        <authorList>
            <person name="Shimoshige H."/>
            <person name="Shimamura S."/>
            <person name="Taoka A."/>
            <person name="Kobayashi H."/>
            <person name="Maekawa T."/>
        </authorList>
    </citation>
    <scope>NUCLEOTIDE SEQUENCE [LARGE SCALE GENOMIC DNA]</scope>
    <source>
        <strain evidence="13 14">FCR-1</strain>
    </source>
</reference>
<evidence type="ECO:0000256" key="8">
    <source>
        <dbReference type="ARBA" id="ARBA00023306"/>
    </source>
</evidence>
<keyword evidence="1 10" id="KW-1003">Cell membrane</keyword>
<dbReference type="CDD" id="cd03785">
    <property type="entry name" value="GT28_MurG"/>
    <property type="match status" value="1"/>
</dbReference>
<dbReference type="NCBIfam" id="TIGR01133">
    <property type="entry name" value="murG"/>
    <property type="match status" value="1"/>
</dbReference>
<feature type="binding site" evidence="10">
    <location>
        <position position="192"/>
    </location>
    <ligand>
        <name>UDP-N-acetyl-alpha-D-glucosamine</name>
        <dbReference type="ChEBI" id="CHEBI:57705"/>
    </ligand>
</feature>
<keyword evidence="8 10" id="KW-0131">Cell cycle</keyword>
<dbReference type="Pfam" id="PF04101">
    <property type="entry name" value="Glyco_tran_28_C"/>
    <property type="match status" value="1"/>
</dbReference>
<comment type="caution">
    <text evidence="13">The sequence shown here is derived from an EMBL/GenBank/DDBJ whole genome shotgun (WGS) entry which is preliminary data.</text>
</comment>
<dbReference type="Gene3D" id="3.40.50.2000">
    <property type="entry name" value="Glycogen Phosphorylase B"/>
    <property type="match status" value="2"/>
</dbReference>
<keyword evidence="14" id="KW-1185">Reference proteome</keyword>
<evidence type="ECO:0000256" key="9">
    <source>
        <dbReference type="ARBA" id="ARBA00023316"/>
    </source>
</evidence>
<evidence type="ECO:0000256" key="2">
    <source>
        <dbReference type="ARBA" id="ARBA00022618"/>
    </source>
</evidence>
<evidence type="ECO:0000256" key="7">
    <source>
        <dbReference type="ARBA" id="ARBA00023136"/>
    </source>
</evidence>
<evidence type="ECO:0000259" key="11">
    <source>
        <dbReference type="Pfam" id="PF03033"/>
    </source>
</evidence>
<comment type="caution">
    <text evidence="10">Lacks conserved residue(s) required for the propagation of feature annotation.</text>
</comment>
<keyword evidence="7 10" id="KW-0472">Membrane</keyword>
<keyword evidence="6 10" id="KW-0573">Peptidoglycan synthesis</keyword>
<feature type="domain" description="Glycosyltransferase family 28 N-terminal" evidence="11">
    <location>
        <begin position="6"/>
        <end position="142"/>
    </location>
</feature>
<dbReference type="InterPro" id="IPR004276">
    <property type="entry name" value="GlycoTrans_28_N"/>
</dbReference>
<sequence length="365" mass="38719">MDKKLLLAGGGTGGHLFPALAVADLWEAGGGETLFVGAEGGMECSLIPRHGKRLVTLRVGKLKGSGPLARARTLLGIPGAILSARRVLREFQPHAVLGMGGYASAPAVIAARLAGIPTLLHDQNAIPGLTNRRLGRFADRILTGFAQATGYFPAGRAVETGNPVRESLVRDVPPLTPPAPGEPWQILIFGGSQGARIFTEVVPEALDRLHRQGVSLQVRQQARSEDLEEVRTAYRTAGIEAEVAPFFTEMTSAYRQAHLVISRAGASSVAELAATGRPSLLVPYPFAADDHQTANAKPLTDAGGAWTQSQKNFNVSWLTAFLADRLGDPAALELAGRRARTLARPRAAADMMDEILQLLARQGNG</sequence>
<evidence type="ECO:0000256" key="4">
    <source>
        <dbReference type="ARBA" id="ARBA00022679"/>
    </source>
</evidence>
<name>A0ABQ0CBL4_9PROT</name>
<dbReference type="InterPro" id="IPR006009">
    <property type="entry name" value="GlcNAc_MurG"/>
</dbReference>
<keyword evidence="9 10" id="KW-0961">Cell wall biogenesis/degradation</keyword>
<comment type="pathway">
    <text evidence="10">Cell wall biogenesis; peptidoglycan biosynthesis.</text>
</comment>
<comment type="catalytic activity">
    <reaction evidence="10">
        <text>di-trans,octa-cis-undecaprenyl diphospho-N-acetyl-alpha-D-muramoyl-L-alanyl-D-glutamyl-meso-2,6-diaminopimeloyl-D-alanyl-D-alanine + UDP-N-acetyl-alpha-D-glucosamine = di-trans,octa-cis-undecaprenyl diphospho-[N-acetyl-alpha-D-glucosaminyl-(1-&gt;4)]-N-acetyl-alpha-D-muramoyl-L-alanyl-D-glutamyl-meso-2,6-diaminopimeloyl-D-alanyl-D-alanine + UDP + H(+)</text>
        <dbReference type="Rhea" id="RHEA:31227"/>
        <dbReference type="ChEBI" id="CHEBI:15378"/>
        <dbReference type="ChEBI" id="CHEBI:57705"/>
        <dbReference type="ChEBI" id="CHEBI:58223"/>
        <dbReference type="ChEBI" id="CHEBI:61387"/>
        <dbReference type="ChEBI" id="CHEBI:61388"/>
        <dbReference type="EC" id="2.4.1.227"/>
    </reaction>
</comment>
<evidence type="ECO:0000313" key="13">
    <source>
        <dbReference type="EMBL" id="GAB0058288.1"/>
    </source>
</evidence>
<keyword evidence="2 10" id="KW-0132">Cell division</keyword>
<dbReference type="Proteomes" id="UP001628193">
    <property type="component" value="Unassembled WGS sequence"/>
</dbReference>
<evidence type="ECO:0000256" key="5">
    <source>
        <dbReference type="ARBA" id="ARBA00022960"/>
    </source>
</evidence>
<evidence type="ECO:0000259" key="12">
    <source>
        <dbReference type="Pfam" id="PF04101"/>
    </source>
</evidence>
<comment type="subcellular location">
    <subcellularLocation>
        <location evidence="10">Cell membrane</location>
        <topology evidence="10">Peripheral membrane protein</topology>
        <orientation evidence="10">Cytoplasmic side</orientation>
    </subcellularLocation>
</comment>
<feature type="binding site" evidence="10">
    <location>
        <position position="124"/>
    </location>
    <ligand>
        <name>UDP-N-acetyl-alpha-D-glucosamine</name>
        <dbReference type="ChEBI" id="CHEBI:57705"/>
    </ligand>
</feature>
<evidence type="ECO:0000256" key="6">
    <source>
        <dbReference type="ARBA" id="ARBA00022984"/>
    </source>
</evidence>
<organism evidence="13 14">
    <name type="scientific">Candidatus Magnetaquiglobus chichijimensis</name>
    <dbReference type="NCBI Taxonomy" id="3141448"/>
    <lineage>
        <taxon>Bacteria</taxon>
        <taxon>Pseudomonadati</taxon>
        <taxon>Pseudomonadota</taxon>
        <taxon>Magnetococcia</taxon>
        <taxon>Magnetococcales</taxon>
        <taxon>Candidatus Magnetaquicoccaceae</taxon>
        <taxon>Candidatus Magnetaquiglobus</taxon>
    </lineage>
</organism>
<dbReference type="Pfam" id="PF03033">
    <property type="entry name" value="Glyco_transf_28"/>
    <property type="match status" value="1"/>
</dbReference>
<dbReference type="PANTHER" id="PTHR21015:SF22">
    <property type="entry name" value="GLYCOSYLTRANSFERASE"/>
    <property type="match status" value="1"/>
</dbReference>
<feature type="binding site" evidence="10">
    <location>
        <position position="292"/>
    </location>
    <ligand>
        <name>UDP-N-acetyl-alpha-D-glucosamine</name>
        <dbReference type="ChEBI" id="CHEBI:57705"/>
    </ligand>
</feature>
<dbReference type="SUPFAM" id="SSF53756">
    <property type="entry name" value="UDP-Glycosyltransferase/glycogen phosphorylase"/>
    <property type="match status" value="1"/>
</dbReference>
<gene>
    <name evidence="10 13" type="primary">murG</name>
    <name evidence="13" type="ORF">SIID45300_02635</name>
</gene>
<dbReference type="PANTHER" id="PTHR21015">
    <property type="entry name" value="UDP-N-ACETYLGLUCOSAMINE--N-ACETYLMURAMYL-(PENTAPEPTIDE) PYROPHOSPHORYL-UNDECAPRENOL N-ACETYLGLUCOSAMINE TRANSFERASE 1"/>
    <property type="match status" value="1"/>
</dbReference>
<comment type="function">
    <text evidence="10">Cell wall formation. Catalyzes the transfer of a GlcNAc subunit on undecaprenyl-pyrophosphoryl-MurNAc-pentapeptide (lipid intermediate I) to form undecaprenyl-pyrophosphoryl-MurNAc-(pentapeptide)GlcNAc (lipid intermediate II).</text>
</comment>
<evidence type="ECO:0000256" key="3">
    <source>
        <dbReference type="ARBA" id="ARBA00022676"/>
    </source>
</evidence>
<accession>A0ABQ0CBL4</accession>
<keyword evidence="5 10" id="KW-0133">Cell shape</keyword>
<keyword evidence="3 10" id="KW-0328">Glycosyltransferase</keyword>
<dbReference type="EC" id="2.4.1.227" evidence="10"/>
<dbReference type="InterPro" id="IPR007235">
    <property type="entry name" value="Glyco_trans_28_C"/>
</dbReference>
<dbReference type="HAMAP" id="MF_00033">
    <property type="entry name" value="MurG"/>
    <property type="match status" value="1"/>
</dbReference>
<reference evidence="13 14" key="1">
    <citation type="submission" date="2024-05" db="EMBL/GenBank/DDBJ databases">
        <authorList>
            <consortium name="Candidatus Magnetaquicoccaceae bacterium FCR-1 genome sequencing consortium"/>
            <person name="Shimoshige H."/>
            <person name="Shimamura S."/>
            <person name="Taoka A."/>
            <person name="Kobayashi H."/>
            <person name="Maekawa T."/>
        </authorList>
    </citation>
    <scope>NUCLEOTIDE SEQUENCE [LARGE SCALE GENOMIC DNA]</scope>
    <source>
        <strain evidence="13 14">FCR-1</strain>
    </source>
</reference>
<protein>
    <recommendedName>
        <fullName evidence="10">UDP-N-acetylglucosamine--N-acetylmuramyl-(pentapeptide) pyrophosphoryl-undecaprenol N-acetylglucosamine transferase</fullName>
        <ecNumber evidence="10">2.4.1.227</ecNumber>
    </recommendedName>
    <alternativeName>
        <fullName evidence="10">Undecaprenyl-PP-MurNAc-pentapeptide-UDPGlcNAc GlcNAc transferase</fullName>
    </alternativeName>
</protein>
<dbReference type="GO" id="GO:0016757">
    <property type="term" value="F:glycosyltransferase activity"/>
    <property type="evidence" value="ECO:0007669"/>
    <property type="project" value="UniProtKB-KW"/>
</dbReference>
<keyword evidence="4 10" id="KW-0808">Transferase</keyword>
<comment type="similarity">
    <text evidence="10">Belongs to the glycosyltransferase 28 family. MurG subfamily.</text>
</comment>
<feature type="binding site" evidence="10">
    <location>
        <begin position="12"/>
        <end position="14"/>
    </location>
    <ligand>
        <name>UDP-N-acetyl-alpha-D-glucosamine</name>
        <dbReference type="ChEBI" id="CHEBI:57705"/>
    </ligand>
</feature>
<evidence type="ECO:0000256" key="1">
    <source>
        <dbReference type="ARBA" id="ARBA00022475"/>
    </source>
</evidence>